<comment type="caution">
    <text evidence="4">The sequence shown here is derived from an EMBL/GenBank/DDBJ whole genome shotgun (WGS) entry which is preliminary data.</text>
</comment>
<accession>A0A4R2E661</accession>
<proteinExistence type="predicted"/>
<evidence type="ECO:0000256" key="3">
    <source>
        <dbReference type="SAM" id="Phobius"/>
    </source>
</evidence>
<dbReference type="RefSeq" id="WP_131840214.1">
    <property type="nucleotide sequence ID" value="NZ_SLWB01000016.1"/>
</dbReference>
<feature type="region of interest" description="Disordered" evidence="2">
    <location>
        <begin position="1"/>
        <end position="33"/>
    </location>
</feature>
<feature type="compositionally biased region" description="Basic and acidic residues" evidence="2">
    <location>
        <begin position="1"/>
        <end position="23"/>
    </location>
</feature>
<dbReference type="AlphaFoldDB" id="A0A4R2E661"/>
<sequence length="134" mass="15282">MEEVLDKVGGKKDEAPEFTDIKQPKSGPSKRMSPVKDVISGNVLVRGYLVKHVPYIILLVFLAILYITNRYKNEKIAIEEQKLQEELKNLRSESITTAAELMRISRQSEVVNLVKERGMELEESTTPPKIIENK</sequence>
<gene>
    <name evidence="4" type="ORF">CLV25_11625</name>
</gene>
<reference evidence="4 5" key="1">
    <citation type="submission" date="2019-03" db="EMBL/GenBank/DDBJ databases">
        <title>Genomic Encyclopedia of Archaeal and Bacterial Type Strains, Phase II (KMG-II): from individual species to whole genera.</title>
        <authorList>
            <person name="Goeker M."/>
        </authorList>
    </citation>
    <scope>NUCLEOTIDE SEQUENCE [LARGE SCALE GENOMIC DNA]</scope>
    <source>
        <strain evidence="4 5">RL-C</strain>
    </source>
</reference>
<evidence type="ECO:0000256" key="1">
    <source>
        <dbReference type="SAM" id="Coils"/>
    </source>
</evidence>
<keyword evidence="3" id="KW-0812">Transmembrane</keyword>
<evidence type="ECO:0000313" key="4">
    <source>
        <dbReference type="EMBL" id="TCN63047.1"/>
    </source>
</evidence>
<dbReference type="OrthoDB" id="1082825at2"/>
<organism evidence="4 5">
    <name type="scientific">Acetobacteroides hydrogenigenes</name>
    <dbReference type="NCBI Taxonomy" id="979970"/>
    <lineage>
        <taxon>Bacteria</taxon>
        <taxon>Pseudomonadati</taxon>
        <taxon>Bacteroidota</taxon>
        <taxon>Bacteroidia</taxon>
        <taxon>Bacteroidales</taxon>
        <taxon>Rikenellaceae</taxon>
        <taxon>Acetobacteroides</taxon>
    </lineage>
</organism>
<feature type="coiled-coil region" evidence="1">
    <location>
        <begin position="73"/>
        <end position="100"/>
    </location>
</feature>
<feature type="transmembrane region" description="Helical" evidence="3">
    <location>
        <begin position="52"/>
        <end position="68"/>
    </location>
</feature>
<dbReference type="InterPro" id="IPR045755">
    <property type="entry name" value="FtsL-like"/>
</dbReference>
<keyword evidence="1" id="KW-0175">Coiled coil</keyword>
<evidence type="ECO:0008006" key="6">
    <source>
        <dbReference type="Google" id="ProtNLM"/>
    </source>
</evidence>
<dbReference type="Proteomes" id="UP000294830">
    <property type="component" value="Unassembled WGS sequence"/>
</dbReference>
<keyword evidence="3" id="KW-0472">Membrane</keyword>
<dbReference type="EMBL" id="SLWB01000016">
    <property type="protein sequence ID" value="TCN63047.1"/>
    <property type="molecule type" value="Genomic_DNA"/>
</dbReference>
<keyword evidence="5" id="KW-1185">Reference proteome</keyword>
<name>A0A4R2E661_9BACT</name>
<evidence type="ECO:0000256" key="2">
    <source>
        <dbReference type="SAM" id="MobiDB-lite"/>
    </source>
</evidence>
<dbReference type="Pfam" id="PF19579">
    <property type="entry name" value="FtsL_2"/>
    <property type="match status" value="1"/>
</dbReference>
<protein>
    <recommendedName>
        <fullName evidence="6">Cell division protein FtsL</fullName>
    </recommendedName>
</protein>
<keyword evidence="3" id="KW-1133">Transmembrane helix</keyword>
<evidence type="ECO:0000313" key="5">
    <source>
        <dbReference type="Proteomes" id="UP000294830"/>
    </source>
</evidence>